<proteinExistence type="predicted"/>
<name>A0ABT9NB24_9ACTO</name>
<keyword evidence="2" id="KW-1185">Reference proteome</keyword>
<comment type="caution">
    <text evidence="1">The sequence shown here is derived from an EMBL/GenBank/DDBJ whole genome shotgun (WGS) entry which is preliminary data.</text>
</comment>
<reference evidence="1 2" key="1">
    <citation type="submission" date="2023-07" db="EMBL/GenBank/DDBJ databases">
        <title>Sequencing the genomes of 1000 actinobacteria strains.</title>
        <authorList>
            <person name="Klenk H.-P."/>
        </authorList>
    </citation>
    <scope>NUCLEOTIDE SEQUENCE [LARGE SCALE GENOMIC DNA]</scope>
    <source>
        <strain evidence="1 2">DSM 102162</strain>
    </source>
</reference>
<evidence type="ECO:0000313" key="1">
    <source>
        <dbReference type="EMBL" id="MDP9800908.1"/>
    </source>
</evidence>
<dbReference type="Proteomes" id="UP001235966">
    <property type="component" value="Unassembled WGS sequence"/>
</dbReference>
<organism evidence="1 2">
    <name type="scientific">Arcanobacterium wilhelmae</name>
    <dbReference type="NCBI Taxonomy" id="1803177"/>
    <lineage>
        <taxon>Bacteria</taxon>
        <taxon>Bacillati</taxon>
        <taxon>Actinomycetota</taxon>
        <taxon>Actinomycetes</taxon>
        <taxon>Actinomycetales</taxon>
        <taxon>Actinomycetaceae</taxon>
        <taxon>Arcanobacterium</taxon>
    </lineage>
</organism>
<evidence type="ECO:0000313" key="2">
    <source>
        <dbReference type="Proteomes" id="UP001235966"/>
    </source>
</evidence>
<protein>
    <submittedName>
        <fullName evidence="1">Uncharacterized protein</fullName>
    </submittedName>
</protein>
<gene>
    <name evidence="1" type="ORF">J2S49_000984</name>
</gene>
<accession>A0ABT9NB24</accession>
<dbReference type="EMBL" id="JAUSQW010000001">
    <property type="protein sequence ID" value="MDP9800908.1"/>
    <property type="molecule type" value="Genomic_DNA"/>
</dbReference>
<sequence length="180" mass="20606">MTFVWSCALRPTRLFHTLGIGTRYCVCISWPVRGGVSRETFQLKCRHAEAQRRTWIALRCMFIDDEMAREECASPSKNSIRREHSRGRKRLGVRRRRLLSQCASCFSTGNMTAWFELKGLPASIRRSHLTKNTGRNYRVQSTTPNISLAGLLTVSTSNRGTEYSRFKHVPDAAKELAVMH</sequence>